<dbReference type="Pfam" id="PF22022">
    <property type="entry name" value="Phage_int_M"/>
    <property type="match status" value="1"/>
</dbReference>
<feature type="domain" description="Phage integrase central" evidence="2">
    <location>
        <begin position="2"/>
        <end position="61"/>
    </location>
</feature>
<name>A0ABU8W8R3_9BURK</name>
<dbReference type="InterPro" id="IPR053876">
    <property type="entry name" value="Phage_int_M"/>
</dbReference>
<dbReference type="InterPro" id="IPR011010">
    <property type="entry name" value="DNA_brk_join_enz"/>
</dbReference>
<dbReference type="RefSeq" id="WP_340367471.1">
    <property type="nucleotide sequence ID" value="NZ_JBBKZV010000034.1"/>
</dbReference>
<evidence type="ECO:0000313" key="3">
    <source>
        <dbReference type="EMBL" id="MEJ8826437.1"/>
    </source>
</evidence>
<dbReference type="Proteomes" id="UP001363010">
    <property type="component" value="Unassembled WGS sequence"/>
</dbReference>
<evidence type="ECO:0000259" key="2">
    <source>
        <dbReference type="Pfam" id="PF22022"/>
    </source>
</evidence>
<reference evidence="3 4" key="1">
    <citation type="submission" date="2024-03" db="EMBL/GenBank/DDBJ databases">
        <title>Novel species of the genus Variovorax.</title>
        <authorList>
            <person name="Liu Q."/>
            <person name="Xin Y.-H."/>
        </authorList>
    </citation>
    <scope>NUCLEOTIDE SEQUENCE [LARGE SCALE GENOMIC DNA]</scope>
    <source>
        <strain evidence="3 4">KACC 18501</strain>
    </source>
</reference>
<dbReference type="Gene3D" id="1.10.150.130">
    <property type="match status" value="1"/>
</dbReference>
<comment type="caution">
    <text evidence="3">The sequence shown here is derived from an EMBL/GenBank/DDBJ whole genome shotgun (WGS) entry which is preliminary data.</text>
</comment>
<dbReference type="SUPFAM" id="SSF56349">
    <property type="entry name" value="DNA breaking-rejoining enzymes"/>
    <property type="match status" value="1"/>
</dbReference>
<keyword evidence="1" id="KW-0238">DNA-binding</keyword>
<sequence length="89" mass="9723">MIARIVADVFPAIGSRPVASVEAPERVRMVKAIEARGALDIANRCLQMCSQVFRYAIAHGIGGKSQPGVRQAWLENYDTCRAHRSLAVT</sequence>
<gene>
    <name evidence="3" type="ORF">WKW80_31185</name>
</gene>
<accession>A0ABU8W8R3</accession>
<keyword evidence="4" id="KW-1185">Reference proteome</keyword>
<organism evidence="3 4">
    <name type="scientific">Variovorax humicola</name>
    <dbReference type="NCBI Taxonomy" id="1769758"/>
    <lineage>
        <taxon>Bacteria</taxon>
        <taxon>Pseudomonadati</taxon>
        <taxon>Pseudomonadota</taxon>
        <taxon>Betaproteobacteria</taxon>
        <taxon>Burkholderiales</taxon>
        <taxon>Comamonadaceae</taxon>
        <taxon>Variovorax</taxon>
    </lineage>
</organism>
<dbReference type="InterPro" id="IPR010998">
    <property type="entry name" value="Integrase_recombinase_N"/>
</dbReference>
<proteinExistence type="predicted"/>
<evidence type="ECO:0000256" key="1">
    <source>
        <dbReference type="ARBA" id="ARBA00023125"/>
    </source>
</evidence>
<protein>
    <recommendedName>
        <fullName evidence="2">Phage integrase central domain-containing protein</fullName>
    </recommendedName>
</protein>
<evidence type="ECO:0000313" key="4">
    <source>
        <dbReference type="Proteomes" id="UP001363010"/>
    </source>
</evidence>
<dbReference type="EMBL" id="JBBKZV010000034">
    <property type="protein sequence ID" value="MEJ8826437.1"/>
    <property type="molecule type" value="Genomic_DNA"/>
</dbReference>